<dbReference type="KEGG" id="tet:TTHERM_01031060"/>
<dbReference type="InParanoid" id="Q235L3"/>
<dbReference type="InterPro" id="IPR033762">
    <property type="entry name" value="MCM_OB"/>
</dbReference>
<gene>
    <name evidence="11" type="ORF">TTHERM_01031060</name>
</gene>
<dbReference type="EC" id="3.6.4.12" evidence="3"/>
<evidence type="ECO:0000259" key="10">
    <source>
        <dbReference type="PROSITE" id="PS50051"/>
    </source>
</evidence>
<dbReference type="PROSITE" id="PS00847">
    <property type="entry name" value="MCM_1"/>
    <property type="match status" value="1"/>
</dbReference>
<dbReference type="Pfam" id="PF17207">
    <property type="entry name" value="MCM_OB"/>
    <property type="match status" value="1"/>
</dbReference>
<dbReference type="CDD" id="cd22247">
    <property type="entry name" value="MCM8_WHD"/>
    <property type="match status" value="1"/>
</dbReference>
<dbReference type="SMART" id="SM00350">
    <property type="entry name" value="MCM"/>
    <property type="match status" value="1"/>
</dbReference>
<dbReference type="PROSITE" id="PS50051">
    <property type="entry name" value="MCM_2"/>
    <property type="match status" value="1"/>
</dbReference>
<dbReference type="InterPro" id="IPR031327">
    <property type="entry name" value="MCM"/>
</dbReference>
<dbReference type="RefSeq" id="XP_001012433.3">
    <property type="nucleotide sequence ID" value="XM_001012433.3"/>
</dbReference>
<evidence type="ECO:0000256" key="8">
    <source>
        <dbReference type="ARBA" id="ARBA00042306"/>
    </source>
</evidence>
<evidence type="ECO:0000256" key="2">
    <source>
        <dbReference type="ARBA" id="ARBA00008010"/>
    </source>
</evidence>
<evidence type="ECO:0000256" key="7">
    <source>
        <dbReference type="ARBA" id="ARBA00023242"/>
    </source>
</evidence>
<dbReference type="Pfam" id="PF00493">
    <property type="entry name" value="MCM"/>
    <property type="match status" value="1"/>
</dbReference>
<protein>
    <recommendedName>
        <fullName evidence="3">DNA helicase</fullName>
        <ecNumber evidence="3">3.6.4.12</ecNumber>
    </recommendedName>
    <alternativeName>
        <fullName evidence="8">Minichromosome maintenance 8</fullName>
    </alternativeName>
</protein>
<dbReference type="GeneID" id="7835658"/>
<evidence type="ECO:0000256" key="4">
    <source>
        <dbReference type="ARBA" id="ARBA00022741"/>
    </source>
</evidence>
<feature type="domain" description="MCM C-terminal AAA(+) ATPase" evidence="10">
    <location>
        <begin position="356"/>
        <end position="571"/>
    </location>
</feature>
<dbReference type="Gene3D" id="3.40.50.300">
    <property type="entry name" value="P-loop containing nucleotide triphosphate hydrolases"/>
    <property type="match status" value="1"/>
</dbReference>
<dbReference type="Pfam" id="PF25051">
    <property type="entry name" value="WHD_MCM8"/>
    <property type="match status" value="1"/>
</dbReference>
<evidence type="ECO:0000256" key="9">
    <source>
        <dbReference type="RuleBase" id="RU004070"/>
    </source>
</evidence>
<evidence type="ECO:0000256" key="5">
    <source>
        <dbReference type="ARBA" id="ARBA00022840"/>
    </source>
</evidence>
<dbReference type="Gene3D" id="2.20.28.10">
    <property type="match status" value="1"/>
</dbReference>
<dbReference type="PANTHER" id="PTHR11630:SF47">
    <property type="entry name" value="DNA HELICASE MCM8"/>
    <property type="match status" value="1"/>
</dbReference>
<accession>Q235L3</accession>
<dbReference type="Pfam" id="PF17855">
    <property type="entry name" value="MCM_lid"/>
    <property type="match status" value="1"/>
</dbReference>
<dbReference type="GO" id="GO:0005524">
    <property type="term" value="F:ATP binding"/>
    <property type="evidence" value="ECO:0007669"/>
    <property type="project" value="UniProtKB-KW"/>
</dbReference>
<dbReference type="GO" id="GO:0006310">
    <property type="term" value="P:DNA recombination"/>
    <property type="evidence" value="ECO:0007669"/>
    <property type="project" value="UniProtKB-ARBA"/>
</dbReference>
<dbReference type="PANTHER" id="PTHR11630">
    <property type="entry name" value="DNA REPLICATION LICENSING FACTOR MCM FAMILY MEMBER"/>
    <property type="match status" value="1"/>
</dbReference>
<dbReference type="AlphaFoldDB" id="Q235L3"/>
<dbReference type="InterPro" id="IPR012340">
    <property type="entry name" value="NA-bd_OB-fold"/>
</dbReference>
<comment type="similarity">
    <text evidence="2 9">Belongs to the MCM family.</text>
</comment>
<reference evidence="12" key="1">
    <citation type="journal article" date="2006" name="PLoS Biol.">
        <title>Macronuclear genome sequence of the ciliate Tetrahymena thermophila, a model eukaryote.</title>
        <authorList>
            <person name="Eisen J.A."/>
            <person name="Coyne R.S."/>
            <person name="Wu M."/>
            <person name="Wu D."/>
            <person name="Thiagarajan M."/>
            <person name="Wortman J.R."/>
            <person name="Badger J.H."/>
            <person name="Ren Q."/>
            <person name="Amedeo P."/>
            <person name="Jones K.M."/>
            <person name="Tallon L.J."/>
            <person name="Delcher A.L."/>
            <person name="Salzberg S.L."/>
            <person name="Silva J.C."/>
            <person name="Haas B.J."/>
            <person name="Majoros W.H."/>
            <person name="Farzad M."/>
            <person name="Carlton J.M."/>
            <person name="Smith R.K. Jr."/>
            <person name="Garg J."/>
            <person name="Pearlman R.E."/>
            <person name="Karrer K.M."/>
            <person name="Sun L."/>
            <person name="Manning G."/>
            <person name="Elde N.C."/>
            <person name="Turkewitz A.P."/>
            <person name="Asai D.J."/>
            <person name="Wilkes D.E."/>
            <person name="Wang Y."/>
            <person name="Cai H."/>
            <person name="Collins K."/>
            <person name="Stewart B.A."/>
            <person name="Lee S.R."/>
            <person name="Wilamowska K."/>
            <person name="Weinberg Z."/>
            <person name="Ruzzo W.L."/>
            <person name="Wloga D."/>
            <person name="Gaertig J."/>
            <person name="Frankel J."/>
            <person name="Tsao C.-C."/>
            <person name="Gorovsky M.A."/>
            <person name="Keeling P.J."/>
            <person name="Waller R.F."/>
            <person name="Patron N.J."/>
            <person name="Cherry J.M."/>
            <person name="Stover N.A."/>
            <person name="Krieger C.J."/>
            <person name="del Toro C."/>
            <person name="Ryder H.F."/>
            <person name="Williamson S.C."/>
            <person name="Barbeau R.A."/>
            <person name="Hamilton E.P."/>
            <person name="Orias E."/>
        </authorList>
    </citation>
    <scope>NUCLEOTIDE SEQUENCE [LARGE SCALE GENOMIC DNA]</scope>
    <source>
        <strain evidence="12">SB210</strain>
    </source>
</reference>
<dbReference type="SUPFAM" id="SSF52540">
    <property type="entry name" value="P-loop containing nucleoside triphosphate hydrolases"/>
    <property type="match status" value="1"/>
</dbReference>
<dbReference type="InterPro" id="IPR018525">
    <property type="entry name" value="MCM_CS"/>
</dbReference>
<dbReference type="GO" id="GO:0017116">
    <property type="term" value="F:single-stranded DNA helicase activity"/>
    <property type="evidence" value="ECO:0007669"/>
    <property type="project" value="TreeGrafter"/>
</dbReference>
<evidence type="ECO:0000313" key="11">
    <source>
        <dbReference type="EMBL" id="EAR92188.3"/>
    </source>
</evidence>
<evidence type="ECO:0000313" key="12">
    <source>
        <dbReference type="Proteomes" id="UP000009168"/>
    </source>
</evidence>
<dbReference type="SUPFAM" id="SSF50249">
    <property type="entry name" value="Nucleic acid-binding proteins"/>
    <property type="match status" value="1"/>
</dbReference>
<dbReference type="GO" id="GO:0003697">
    <property type="term" value="F:single-stranded DNA binding"/>
    <property type="evidence" value="ECO:0007669"/>
    <property type="project" value="TreeGrafter"/>
</dbReference>
<dbReference type="Proteomes" id="UP000009168">
    <property type="component" value="Unassembled WGS sequence"/>
</dbReference>
<dbReference type="EMBL" id="GG662762">
    <property type="protein sequence ID" value="EAR92188.3"/>
    <property type="molecule type" value="Genomic_DNA"/>
</dbReference>
<name>Q235L3_TETTS</name>
<organism evidence="11 12">
    <name type="scientific">Tetrahymena thermophila (strain SB210)</name>
    <dbReference type="NCBI Taxonomy" id="312017"/>
    <lineage>
        <taxon>Eukaryota</taxon>
        <taxon>Sar</taxon>
        <taxon>Alveolata</taxon>
        <taxon>Ciliophora</taxon>
        <taxon>Intramacronucleata</taxon>
        <taxon>Oligohymenophorea</taxon>
        <taxon>Hymenostomatida</taxon>
        <taxon>Tetrahymenina</taxon>
        <taxon>Tetrahymenidae</taxon>
        <taxon>Tetrahymena</taxon>
    </lineage>
</organism>
<evidence type="ECO:0000256" key="3">
    <source>
        <dbReference type="ARBA" id="ARBA00012551"/>
    </source>
</evidence>
<dbReference type="InterPro" id="IPR001208">
    <property type="entry name" value="MCM_dom"/>
</dbReference>
<dbReference type="FunCoup" id="Q235L3">
    <property type="interactions" value="187"/>
</dbReference>
<evidence type="ECO:0000256" key="1">
    <source>
        <dbReference type="ARBA" id="ARBA00004123"/>
    </source>
</evidence>
<dbReference type="GO" id="GO:0006260">
    <property type="term" value="P:DNA replication"/>
    <property type="evidence" value="ECO:0007669"/>
    <property type="project" value="InterPro"/>
</dbReference>
<comment type="subcellular location">
    <subcellularLocation>
        <location evidence="1">Nucleus</location>
    </subcellularLocation>
</comment>
<keyword evidence="6 9" id="KW-0238">DNA-binding</keyword>
<keyword evidence="5 9" id="KW-0067">ATP-binding</keyword>
<dbReference type="InterPro" id="IPR041562">
    <property type="entry name" value="MCM_lid"/>
</dbReference>
<dbReference type="GO" id="GO:0005634">
    <property type="term" value="C:nucleus"/>
    <property type="evidence" value="ECO:0007669"/>
    <property type="project" value="UniProtKB-SubCell"/>
</dbReference>
<dbReference type="eggNOG" id="KOG0480">
    <property type="taxonomic scope" value="Eukaryota"/>
</dbReference>
<dbReference type="InterPro" id="IPR003593">
    <property type="entry name" value="AAA+_ATPase"/>
</dbReference>
<evidence type="ECO:0000256" key="6">
    <source>
        <dbReference type="ARBA" id="ARBA00023125"/>
    </source>
</evidence>
<dbReference type="InterPro" id="IPR056875">
    <property type="entry name" value="MCM8/REC_WHD"/>
</dbReference>
<dbReference type="SMART" id="SM00382">
    <property type="entry name" value="AAA"/>
    <property type="match status" value="1"/>
</dbReference>
<dbReference type="OrthoDB" id="422555at2759"/>
<dbReference type="STRING" id="312017.Q235L3"/>
<dbReference type="InterPro" id="IPR027417">
    <property type="entry name" value="P-loop_NTPase"/>
</dbReference>
<proteinExistence type="inferred from homology"/>
<dbReference type="HOGENOM" id="CLU_000995_7_2_1"/>
<dbReference type="PRINTS" id="PR01657">
    <property type="entry name" value="MCMFAMILY"/>
</dbReference>
<keyword evidence="12" id="KW-1185">Reference proteome</keyword>
<dbReference type="GO" id="GO:0042555">
    <property type="term" value="C:MCM complex"/>
    <property type="evidence" value="ECO:0007669"/>
    <property type="project" value="TreeGrafter"/>
</dbReference>
<sequence length="815" mass="92716">MSSFKRESDFYYKSPGRLTHPKKNNESSLSIIQPEMNNNSNFDHTLLLEKWKDYFQDDCKTFYDNDPRHVMLLSFFECYRLYQQFKDIIEWTNLKRNDLSEAYVDFIKLKNFDDETCKEAELFKQEIEKDVNDTINSLSLALDCVRVHLLGQKRKKVIVRLYNYDQSVQLRDIKANIINKYLQVKGVVLKTSPVQVMINEMTFQCLDCKQNQVIKFLYGIYSQPTKCLNTKCKGTKFNPDKTRAKASLYQRIKLQEIEEDDKGSGRVPRTLECELRDNLVNTTINGDIVTVSGLLRTEAADLSQQGKKTIGLQSNVMDVNCLTNSKNENKLLNEDEEEFSEEDIIMAQTLSDDPRVFPRLVKSVCPTIFGHELVKAGLLLSILGGAPVNELQGISNPFADDNKISFRSDCHVLLIGDPGLGKSQLLKFLANITTRSIYTCGSSSSNAGLTVTVTKDPVTGESTLEAGALILSDQGVCCIDEFDKMSADHYVLLEAMEQQTVSLAKSGVLCSLQSRATIIASANPKEGHYNKSKQIKDNIKINNAILSRFDLIFLLLDTPDPMRDQKLSEHIMKLHSRKRKKDEMGQFVQKQPQYMQDTEYSSLTEKLQAECAEVTENLILSPAIMRKYIQYVKKFVQPVLSREAAEIIKEFYLTLRESHFNTSSIPITNRQLESLVRLSQARAKIECRDIVTKKDALEVVELMQESLFDSLEDLNYARGAGGTSLQVNKGLKNINPNNIGSLSVMKQTKVFLERLQQEASIKGSYQFSYNDLTTIAKSINMNVGDFSEFISKLNHQSMLIFRGNKNYELAAKRNY</sequence>
<keyword evidence="7" id="KW-0539">Nucleus</keyword>
<keyword evidence="4 9" id="KW-0547">Nucleotide-binding</keyword>
<dbReference type="Gene3D" id="2.40.50.140">
    <property type="entry name" value="Nucleic acid-binding proteins"/>
    <property type="match status" value="1"/>
</dbReference>